<evidence type="ECO:0000256" key="1">
    <source>
        <dbReference type="ARBA" id="ARBA00000085"/>
    </source>
</evidence>
<comment type="caution">
    <text evidence="28">The sequence shown here is derived from an EMBL/GenBank/DDBJ whole genome shotgun (WGS) entry which is preliminary data.</text>
</comment>
<dbReference type="SUPFAM" id="SSF55874">
    <property type="entry name" value="ATPase domain of HSP90 chaperone/DNA topoisomerase II/histidine kinase"/>
    <property type="match status" value="1"/>
</dbReference>
<dbReference type="Pfam" id="PF01627">
    <property type="entry name" value="Hpt"/>
    <property type="match status" value="1"/>
</dbReference>
<dbReference type="RefSeq" id="WP_163653680.1">
    <property type="nucleotide sequence ID" value="NZ_JAAGRN010000004.1"/>
</dbReference>
<dbReference type="SMART" id="SM00448">
    <property type="entry name" value="REC"/>
    <property type="match status" value="2"/>
</dbReference>
<evidence type="ECO:0000256" key="21">
    <source>
        <dbReference type="PROSITE-ProRule" id="PRU00169"/>
    </source>
</evidence>
<dbReference type="PROSITE" id="PS50112">
    <property type="entry name" value="PAS"/>
    <property type="match status" value="1"/>
</dbReference>
<feature type="domain" description="Histidine kinase" evidence="23">
    <location>
        <begin position="539"/>
        <end position="760"/>
    </location>
</feature>
<dbReference type="CDD" id="cd00082">
    <property type="entry name" value="HisKA"/>
    <property type="match status" value="1"/>
</dbReference>
<evidence type="ECO:0000313" key="28">
    <source>
        <dbReference type="EMBL" id="NDY83085.1"/>
    </source>
</evidence>
<protein>
    <recommendedName>
        <fullName evidence="18">Sensory/regulatory protein RpfC</fullName>
        <ecNumber evidence="3">2.7.13.3</ecNumber>
    </recommendedName>
    <alternativeName>
        <fullName evidence="19">Virulence sensor protein BvgS</fullName>
    </alternativeName>
</protein>
<feature type="modified residue" description="4-aspartylphosphate" evidence="21">
    <location>
        <position position="977"/>
    </location>
</feature>
<feature type="transmembrane region" description="Helical" evidence="22">
    <location>
        <begin position="64"/>
        <end position="86"/>
    </location>
</feature>
<dbReference type="FunFam" id="1.10.287.130:FF:000002">
    <property type="entry name" value="Two-component osmosensing histidine kinase"/>
    <property type="match status" value="1"/>
</dbReference>
<evidence type="ECO:0000259" key="26">
    <source>
        <dbReference type="PROSITE" id="PS50894"/>
    </source>
</evidence>
<dbReference type="Pfam" id="PF00072">
    <property type="entry name" value="Response_reg"/>
    <property type="match status" value="2"/>
</dbReference>
<dbReference type="SMART" id="SM00387">
    <property type="entry name" value="HATPase_c"/>
    <property type="match status" value="1"/>
</dbReference>
<dbReference type="GO" id="GO:0000155">
    <property type="term" value="F:phosphorelay sensor kinase activity"/>
    <property type="evidence" value="ECO:0007669"/>
    <property type="project" value="InterPro"/>
</dbReference>
<reference evidence="28" key="1">
    <citation type="submission" date="2020-02" db="EMBL/GenBank/DDBJ databases">
        <authorList>
            <person name="Chen W.-M."/>
        </authorList>
    </citation>
    <scope>NUCLEOTIDE SEQUENCE</scope>
    <source>
        <strain evidence="28">NBD-18</strain>
    </source>
</reference>
<feature type="domain" description="Response regulatory" evidence="24">
    <location>
        <begin position="778"/>
        <end position="899"/>
    </location>
</feature>
<evidence type="ECO:0000256" key="20">
    <source>
        <dbReference type="PROSITE-ProRule" id="PRU00110"/>
    </source>
</evidence>
<evidence type="ECO:0000256" key="22">
    <source>
        <dbReference type="PROSITE-ProRule" id="PRU00244"/>
    </source>
</evidence>
<feature type="modified residue" description="4-aspartylphosphate" evidence="21">
    <location>
        <position position="832"/>
    </location>
</feature>
<dbReference type="Gene3D" id="3.40.50.2300">
    <property type="match status" value="2"/>
</dbReference>
<dbReference type="PRINTS" id="PR00344">
    <property type="entry name" value="BCTRLSENSOR"/>
</dbReference>
<dbReference type="GO" id="GO:0005524">
    <property type="term" value="F:ATP binding"/>
    <property type="evidence" value="ECO:0007669"/>
    <property type="project" value="UniProtKB-KW"/>
</dbReference>
<dbReference type="CDD" id="cd00088">
    <property type="entry name" value="HPT"/>
    <property type="match status" value="1"/>
</dbReference>
<keyword evidence="5 21" id="KW-0597">Phosphoprotein</keyword>
<feature type="modified residue" description="Phosphohistidine" evidence="20">
    <location>
        <position position="1130"/>
    </location>
</feature>
<evidence type="ECO:0000256" key="8">
    <source>
        <dbReference type="ARBA" id="ARBA00022729"/>
    </source>
</evidence>
<comment type="function">
    <text evidence="16">Member of the two-component regulatory system BvgS/BvgA. Phosphorylates BvgA via a four-step phosphorelay in response to environmental signals.</text>
</comment>
<proteinExistence type="predicted"/>
<dbReference type="AlphaFoldDB" id="A0A6B2R6Y0"/>
<dbReference type="PROSITE" id="PS50894">
    <property type="entry name" value="HPT"/>
    <property type="match status" value="1"/>
</dbReference>
<evidence type="ECO:0000256" key="9">
    <source>
        <dbReference type="ARBA" id="ARBA00022741"/>
    </source>
</evidence>
<dbReference type="PANTHER" id="PTHR45339">
    <property type="entry name" value="HYBRID SIGNAL TRANSDUCTION HISTIDINE KINASE J"/>
    <property type="match status" value="1"/>
</dbReference>
<dbReference type="Gene3D" id="3.30.450.20">
    <property type="entry name" value="PAS domain"/>
    <property type="match status" value="2"/>
</dbReference>
<dbReference type="InterPro" id="IPR036641">
    <property type="entry name" value="HPT_dom_sf"/>
</dbReference>
<dbReference type="InterPro" id="IPR008207">
    <property type="entry name" value="Sig_transdc_His_kin_Hpt_dom"/>
</dbReference>
<dbReference type="InterPro" id="IPR035965">
    <property type="entry name" value="PAS-like_dom_sf"/>
</dbReference>
<evidence type="ECO:0000256" key="10">
    <source>
        <dbReference type="ARBA" id="ARBA00022777"/>
    </source>
</evidence>
<evidence type="ECO:0000256" key="11">
    <source>
        <dbReference type="ARBA" id="ARBA00022840"/>
    </source>
</evidence>
<dbReference type="Gene3D" id="1.10.287.130">
    <property type="match status" value="1"/>
</dbReference>
<dbReference type="CDD" id="cd17546">
    <property type="entry name" value="REC_hyHK_CKI1_RcsC-like"/>
    <property type="match status" value="2"/>
</dbReference>
<dbReference type="Pfam" id="PF13188">
    <property type="entry name" value="PAS_8"/>
    <property type="match status" value="1"/>
</dbReference>
<dbReference type="Pfam" id="PF13426">
    <property type="entry name" value="PAS_9"/>
    <property type="match status" value="1"/>
</dbReference>
<dbReference type="PROSITE" id="PS50109">
    <property type="entry name" value="HIS_KIN"/>
    <property type="match status" value="1"/>
</dbReference>
<dbReference type="InterPro" id="IPR004358">
    <property type="entry name" value="Sig_transdc_His_kin-like_C"/>
</dbReference>
<dbReference type="SMART" id="SM00388">
    <property type="entry name" value="HisKA"/>
    <property type="match status" value="1"/>
</dbReference>
<name>A0A6B2R6Y0_9BURK</name>
<feature type="transmembrane region" description="Helical" evidence="22">
    <location>
        <begin position="29"/>
        <end position="52"/>
    </location>
</feature>
<feature type="domain" description="MHYT" evidence="27">
    <location>
        <begin position="26"/>
        <end position="221"/>
    </location>
</feature>
<comment type="subcellular location">
    <subcellularLocation>
        <location evidence="2">Cell membrane</location>
        <topology evidence="2">Multi-pass membrane protein</topology>
    </subcellularLocation>
</comment>
<evidence type="ECO:0000256" key="5">
    <source>
        <dbReference type="ARBA" id="ARBA00022553"/>
    </source>
</evidence>
<dbReference type="EC" id="2.7.13.3" evidence="3"/>
<dbReference type="EMBL" id="JAAGRN010000004">
    <property type="protein sequence ID" value="NDY83085.1"/>
    <property type="molecule type" value="Genomic_DNA"/>
</dbReference>
<dbReference type="SMART" id="SM00073">
    <property type="entry name" value="HPT"/>
    <property type="match status" value="1"/>
</dbReference>
<dbReference type="SUPFAM" id="SSF47384">
    <property type="entry name" value="Homodimeric domain of signal transducing histidine kinase"/>
    <property type="match status" value="1"/>
</dbReference>
<evidence type="ECO:0000256" key="3">
    <source>
        <dbReference type="ARBA" id="ARBA00012438"/>
    </source>
</evidence>
<dbReference type="SUPFAM" id="SSF55785">
    <property type="entry name" value="PYP-like sensor domain (PAS domain)"/>
    <property type="match status" value="2"/>
</dbReference>
<keyword evidence="14" id="KW-0843">Virulence</keyword>
<feature type="transmembrane region" description="Helical" evidence="22">
    <location>
        <begin position="162"/>
        <end position="182"/>
    </location>
</feature>
<feature type="domain" description="PAS" evidence="25">
    <location>
        <begin position="275"/>
        <end position="321"/>
    </location>
</feature>
<dbReference type="InterPro" id="IPR005330">
    <property type="entry name" value="MHYT_dom"/>
</dbReference>
<evidence type="ECO:0000256" key="15">
    <source>
        <dbReference type="ARBA" id="ARBA00023136"/>
    </source>
</evidence>
<keyword evidence="13" id="KW-0902">Two-component regulatory system</keyword>
<dbReference type="GO" id="GO:0005886">
    <property type="term" value="C:plasma membrane"/>
    <property type="evidence" value="ECO:0007669"/>
    <property type="project" value="UniProtKB-SubCell"/>
</dbReference>
<dbReference type="Gene3D" id="3.30.565.10">
    <property type="entry name" value="Histidine kinase-like ATPase, C-terminal domain"/>
    <property type="match status" value="1"/>
</dbReference>
<evidence type="ECO:0000259" key="27">
    <source>
        <dbReference type="PROSITE" id="PS50924"/>
    </source>
</evidence>
<dbReference type="Gene3D" id="1.20.120.160">
    <property type="entry name" value="HPT domain"/>
    <property type="match status" value="1"/>
</dbReference>
<evidence type="ECO:0000259" key="24">
    <source>
        <dbReference type="PROSITE" id="PS50110"/>
    </source>
</evidence>
<sequence>MEKILGDYLSFFTGTPNPDDIYVGQYQHWLIIVSVAVAIFSAYAAFIIENYSESIPSGKVRNTLINLGGVAMGTGIWAMHFIGMIAFDLPVDVAYDPWITALSILPAIVASIFALHFLARGEPGIWGLLAAGALFGAGIGAMHYTGMAAMEIEGYIRYQPSMFGFSIIVAVGLSFIALWFRFYMSKVFAGTDAFAIPLSAVVMGLAVTLTHHVAMHAAYFFKSPHAESNVLVGIDPHLLVLGVVIVSTLITILILMVVLNETSRQRASSRALEETDAWYRKMIDSAPDGVVVANTDGTMTIVNVRLESMFGFSTGQLIGQSFQRLVPLSIDSKSLDTTGIFASLLNSHSGSGTIELTGYRRDGVQFPVEIGFSELPEIGRYRETIFISVRDITERKNAQRQISLQNEFLQKLMDSAPVGVAITSNATVRFANPRVRELVNLKVGDRSESIYVDRTDREHLIEELSRSGFSDSKYYRMYGPDGRVRDIMASFFASDYQGEPAIFGWLIDADKIKAVEREMQRAKEIAEEATNLKSSFLANMSHEIRTPMNAIIGMTHLALNTDLDPRQRDYLNKIRASGQHLLGVINDILDFSKVEAGKLSIEHIDFELENVLENVTSLISEKSLAKGLEVIFDIDPDMPSTFVGDPLRLGQILINYANNAVKFTEKGEISIIVRIQEMQDDEIVLYLAVRDTGVGLSPEEQSQLFQSFHQSDSSTTRKFGGTGLGLAISKRIAELMGGTVGVQSEPGKGSTFWATVRLGKSKRMPRRLVLSQDLQGRKVLIVDDNENARVVLRGMLEQMKFKVDDVSSGAQALNAIKWADHSSSPYELVCLDWEMPEMDGLEVAKKIGKSGLKHAPHCLMVTAYGREDVVEAARRLGVDYVVNKPVSASVLFDNIAKIFGQQVALSTLDDGNDQQNLSERLKGIRGARVLLVEDNEMNQDVASELLKQAGFVVDVAENGQVAIDKIKSGSYALVLMDMQMPVMDGVSATIEIRKMPDFAKLPIVAMTANVMQADRDLCLQAGMNDHLAKPIEPNALWATMLKWISPTLDGQTRDLAQSVKSPLGSFDEDSGILAKIEGLDSRDGIRRAMGKLPFYVSLLRKYVAGQRDFRQRFNRAVGEKDYELAERLAHTLKSVSGNIGAGAIQSLASRLEAAIKSGRPHEEITRMHLEVCAALEIMLDEIDQNILQKQYEPDRVTDSAELDGICKELIDSLEDNDASAVEIFQNNRDVLKSAFPEQYSAIENAVSSFDFDTSLDLLKQARSEWRK</sequence>
<keyword evidence="6" id="KW-0808">Transferase</keyword>
<dbReference type="InterPro" id="IPR001789">
    <property type="entry name" value="Sig_transdc_resp-reg_receiver"/>
</dbReference>
<evidence type="ECO:0000256" key="18">
    <source>
        <dbReference type="ARBA" id="ARBA00068150"/>
    </source>
</evidence>
<evidence type="ECO:0000256" key="6">
    <source>
        <dbReference type="ARBA" id="ARBA00022679"/>
    </source>
</evidence>
<keyword evidence="11" id="KW-0067">ATP-binding</keyword>
<dbReference type="InterPro" id="IPR003661">
    <property type="entry name" value="HisK_dim/P_dom"/>
</dbReference>
<evidence type="ECO:0000256" key="2">
    <source>
        <dbReference type="ARBA" id="ARBA00004651"/>
    </source>
</evidence>
<evidence type="ECO:0000256" key="4">
    <source>
        <dbReference type="ARBA" id="ARBA00022475"/>
    </source>
</evidence>
<evidence type="ECO:0000256" key="14">
    <source>
        <dbReference type="ARBA" id="ARBA00023026"/>
    </source>
</evidence>
<dbReference type="SMART" id="SM00091">
    <property type="entry name" value="PAS"/>
    <property type="match status" value="2"/>
</dbReference>
<dbReference type="InterPro" id="IPR011006">
    <property type="entry name" value="CheY-like_superfamily"/>
</dbReference>
<dbReference type="NCBIfam" id="TIGR00229">
    <property type="entry name" value="sensory_box"/>
    <property type="match status" value="1"/>
</dbReference>
<evidence type="ECO:0000256" key="19">
    <source>
        <dbReference type="ARBA" id="ARBA00070152"/>
    </source>
</evidence>
<dbReference type="CDD" id="cd16922">
    <property type="entry name" value="HATPase_EvgS-ArcB-TorS-like"/>
    <property type="match status" value="1"/>
</dbReference>
<gene>
    <name evidence="28" type="ORF">G3I67_07565</name>
</gene>
<keyword evidence="7 22" id="KW-0812">Transmembrane</keyword>
<evidence type="ECO:0000256" key="12">
    <source>
        <dbReference type="ARBA" id="ARBA00022989"/>
    </source>
</evidence>
<dbReference type="SUPFAM" id="SSF52172">
    <property type="entry name" value="CheY-like"/>
    <property type="match status" value="2"/>
</dbReference>
<keyword evidence="15 22" id="KW-0472">Membrane</keyword>
<dbReference type="Pfam" id="PF02518">
    <property type="entry name" value="HATPase_c"/>
    <property type="match status" value="1"/>
</dbReference>
<keyword evidence="12 22" id="KW-1133">Transmembrane helix</keyword>
<dbReference type="InterPro" id="IPR005467">
    <property type="entry name" value="His_kinase_dom"/>
</dbReference>
<dbReference type="CDD" id="cd00130">
    <property type="entry name" value="PAS"/>
    <property type="match status" value="1"/>
</dbReference>
<evidence type="ECO:0000256" key="17">
    <source>
        <dbReference type="ARBA" id="ARBA00064003"/>
    </source>
</evidence>
<keyword evidence="4" id="KW-1003">Cell membrane</keyword>
<evidence type="ECO:0000256" key="7">
    <source>
        <dbReference type="ARBA" id="ARBA00022692"/>
    </source>
</evidence>
<dbReference type="PROSITE" id="PS50110">
    <property type="entry name" value="RESPONSE_REGULATORY"/>
    <property type="match status" value="2"/>
</dbReference>
<accession>A0A6B2R6Y0</accession>
<dbReference type="InterPro" id="IPR003594">
    <property type="entry name" value="HATPase_dom"/>
</dbReference>
<organism evidence="28">
    <name type="scientific">Sheuella amnicola</name>
    <dbReference type="NCBI Taxonomy" id="2707330"/>
    <lineage>
        <taxon>Bacteria</taxon>
        <taxon>Pseudomonadati</taxon>
        <taxon>Pseudomonadota</taxon>
        <taxon>Betaproteobacteria</taxon>
        <taxon>Burkholderiales</taxon>
        <taxon>Alcaligenaceae</taxon>
        <taxon>Sheuella</taxon>
    </lineage>
</organism>
<evidence type="ECO:0000259" key="25">
    <source>
        <dbReference type="PROSITE" id="PS50112"/>
    </source>
</evidence>
<dbReference type="Pfam" id="PF03707">
    <property type="entry name" value="MHYT"/>
    <property type="match status" value="2"/>
</dbReference>
<comment type="catalytic activity">
    <reaction evidence="1">
        <text>ATP + protein L-histidine = ADP + protein N-phospho-L-histidine.</text>
        <dbReference type="EC" id="2.7.13.3"/>
    </reaction>
</comment>
<dbReference type="Pfam" id="PF00512">
    <property type="entry name" value="HisKA"/>
    <property type="match status" value="1"/>
</dbReference>
<dbReference type="InterPro" id="IPR000014">
    <property type="entry name" value="PAS"/>
</dbReference>
<keyword evidence="8" id="KW-0732">Signal</keyword>
<dbReference type="InterPro" id="IPR036097">
    <property type="entry name" value="HisK_dim/P_sf"/>
</dbReference>
<evidence type="ECO:0000259" key="23">
    <source>
        <dbReference type="PROSITE" id="PS50109"/>
    </source>
</evidence>
<feature type="transmembrane region" description="Helical" evidence="22">
    <location>
        <begin position="98"/>
        <end position="118"/>
    </location>
</feature>
<evidence type="ECO:0000256" key="13">
    <source>
        <dbReference type="ARBA" id="ARBA00023012"/>
    </source>
</evidence>
<keyword evidence="9" id="KW-0547">Nucleotide-binding</keyword>
<feature type="domain" description="Response regulatory" evidence="24">
    <location>
        <begin position="928"/>
        <end position="1044"/>
    </location>
</feature>
<dbReference type="PROSITE" id="PS50924">
    <property type="entry name" value="MHYT"/>
    <property type="match status" value="1"/>
</dbReference>
<feature type="transmembrane region" description="Helical" evidence="22">
    <location>
        <begin position="125"/>
        <end position="142"/>
    </location>
</feature>
<evidence type="ECO:0000256" key="16">
    <source>
        <dbReference type="ARBA" id="ARBA00058004"/>
    </source>
</evidence>
<comment type="subunit">
    <text evidence="17">At low DSF concentrations, interacts with RpfF.</text>
</comment>
<feature type="transmembrane region" description="Helical" evidence="22">
    <location>
        <begin position="238"/>
        <end position="259"/>
    </location>
</feature>
<feature type="domain" description="HPt" evidence="26">
    <location>
        <begin position="1091"/>
        <end position="1182"/>
    </location>
</feature>
<dbReference type="InterPro" id="IPR036890">
    <property type="entry name" value="HATPase_C_sf"/>
</dbReference>
<feature type="transmembrane region" description="Helical" evidence="22">
    <location>
        <begin position="194"/>
        <end position="218"/>
    </location>
</feature>
<dbReference type="FunFam" id="3.30.565.10:FF:000010">
    <property type="entry name" value="Sensor histidine kinase RcsC"/>
    <property type="match status" value="1"/>
</dbReference>
<dbReference type="SUPFAM" id="SSF47226">
    <property type="entry name" value="Histidine-containing phosphotransfer domain, HPT domain"/>
    <property type="match status" value="1"/>
</dbReference>
<keyword evidence="10" id="KW-0418">Kinase</keyword>
<dbReference type="PANTHER" id="PTHR45339:SF1">
    <property type="entry name" value="HYBRID SIGNAL TRANSDUCTION HISTIDINE KINASE J"/>
    <property type="match status" value="1"/>
</dbReference>